<gene>
    <name evidence="1" type="ORF">EPJ81_08070</name>
</gene>
<dbReference type="EMBL" id="SAYD01000018">
    <property type="protein sequence ID" value="TXJ39059.1"/>
    <property type="molecule type" value="Genomic_DNA"/>
</dbReference>
<name>A0A5C8EM55_9SPIR</name>
<organism evidence="1 2">
    <name type="scientific">Brachyspira aalborgi</name>
    <dbReference type="NCBI Taxonomy" id="29522"/>
    <lineage>
        <taxon>Bacteria</taxon>
        <taxon>Pseudomonadati</taxon>
        <taxon>Spirochaetota</taxon>
        <taxon>Spirochaetia</taxon>
        <taxon>Brachyspirales</taxon>
        <taxon>Brachyspiraceae</taxon>
        <taxon>Brachyspira</taxon>
    </lineage>
</organism>
<sequence>MQELTINNKNNIYEIFYKSSDKEQTFKIYNSLAKFINKTTQGETNNKNKNIIGDREVDNENDTYVVTNRGKEALKNKDIIGVCPHDA</sequence>
<dbReference type="RefSeq" id="WP_021957627.1">
    <property type="nucleotide sequence ID" value="NZ_CAUDFA010000006.1"/>
</dbReference>
<comment type="caution">
    <text evidence="1">The sequence shown here is derived from an EMBL/GenBank/DDBJ whole genome shotgun (WGS) entry which is preliminary data.</text>
</comment>
<proteinExistence type="predicted"/>
<protein>
    <submittedName>
        <fullName evidence="1">Uncharacterized protein</fullName>
    </submittedName>
</protein>
<reference evidence="1 2" key="1">
    <citation type="journal article" date="1992" name="Lakartidningen">
        <title>[Penicillin V and not amoxicillin is the first choice preparation in acute otitis].</title>
        <authorList>
            <person name="Kamme C."/>
            <person name="Lundgren K."/>
            <person name="Prellner K."/>
        </authorList>
    </citation>
    <scope>NUCLEOTIDE SEQUENCE [LARGE SCALE GENOMIC DNA]</scope>
    <source>
        <strain evidence="1 2">PC3997IV</strain>
    </source>
</reference>
<evidence type="ECO:0000313" key="1">
    <source>
        <dbReference type="EMBL" id="TXJ39059.1"/>
    </source>
</evidence>
<dbReference type="Proteomes" id="UP000325002">
    <property type="component" value="Unassembled WGS sequence"/>
</dbReference>
<evidence type="ECO:0000313" key="2">
    <source>
        <dbReference type="Proteomes" id="UP000325002"/>
    </source>
</evidence>
<accession>A0A5C8EM55</accession>
<dbReference type="AlphaFoldDB" id="A0A5C8EM55"/>